<dbReference type="OrthoDB" id="5242510at2"/>
<comment type="caution">
    <text evidence="1">The sequence shown here is derived from an EMBL/GenBank/DDBJ whole genome shotgun (WGS) entry which is preliminary data.</text>
</comment>
<dbReference type="Proteomes" id="UP000314011">
    <property type="component" value="Unassembled WGS sequence"/>
</dbReference>
<proteinExistence type="predicted"/>
<dbReference type="InterPro" id="IPR021848">
    <property type="entry name" value="HODM_asu-like"/>
</dbReference>
<accession>A0A5C5GF67</accession>
<dbReference type="RefSeq" id="WP_140193269.1">
    <property type="nucleotide sequence ID" value="NZ_CP065915.1"/>
</dbReference>
<organism evidence="1 2">
    <name type="scientific">Pelagovum pacificum</name>
    <dbReference type="NCBI Taxonomy" id="2588711"/>
    <lineage>
        <taxon>Bacteria</taxon>
        <taxon>Pseudomonadati</taxon>
        <taxon>Pseudomonadota</taxon>
        <taxon>Alphaproteobacteria</taxon>
        <taxon>Rhodobacterales</taxon>
        <taxon>Paracoccaceae</taxon>
        <taxon>Pelagovum</taxon>
    </lineage>
</organism>
<evidence type="ECO:0000313" key="1">
    <source>
        <dbReference type="EMBL" id="TNY32589.1"/>
    </source>
</evidence>
<keyword evidence="2" id="KW-1185">Reference proteome</keyword>
<evidence type="ECO:0000313" key="2">
    <source>
        <dbReference type="Proteomes" id="UP000314011"/>
    </source>
</evidence>
<dbReference type="AlphaFoldDB" id="A0A5C5GF67"/>
<reference evidence="1 2" key="1">
    <citation type="submission" date="2019-06" db="EMBL/GenBank/DDBJ databases">
        <title>Genome of new Rhodobacteraceae sp. SM1903.</title>
        <authorList>
            <person name="Ren X."/>
        </authorList>
    </citation>
    <scope>NUCLEOTIDE SEQUENCE [LARGE SCALE GENOMIC DNA]</scope>
    <source>
        <strain evidence="1 2">SM1903</strain>
    </source>
</reference>
<dbReference type="EMBL" id="VFFF01000001">
    <property type="protein sequence ID" value="TNY32589.1"/>
    <property type="molecule type" value="Genomic_DNA"/>
</dbReference>
<dbReference type="Pfam" id="PF11927">
    <property type="entry name" value="HODM_asu-like"/>
    <property type="match status" value="1"/>
</dbReference>
<name>A0A5C5GF67_9RHOB</name>
<sequence>MILQDHMPEELRLAAANRLPKMAPVRGAWVQVDGTYAAQIAERQRLAALHGEAVQRIEPGAEDAVAELFDLVLDTLADDARFGRAGTAIVTPDGRQVEPDRGKPFETLNALLSEDLCLLDKRGEEHVLIAASLCFPAGWTLAQKIGRPLMRIHQPVPPYDDDIGRRVQRFFDGVRPGQPLWRANLHGYSRPDLYLPLREDEPKAKISATPAYWRSERQTVLRLPRTGAVLFAIHTVVVAA</sequence>
<gene>
    <name evidence="1" type="ORF">FHY64_04715</name>
</gene>
<protein>
    <submittedName>
        <fullName evidence="1">DUF3445 domain-containing protein</fullName>
    </submittedName>
</protein>